<feature type="transmembrane region" description="Helical" evidence="9">
    <location>
        <begin position="99"/>
        <end position="120"/>
    </location>
</feature>
<feature type="compositionally biased region" description="Acidic residues" evidence="8">
    <location>
        <begin position="51"/>
        <end position="61"/>
    </location>
</feature>
<dbReference type="PROSITE" id="PS51779">
    <property type="entry name" value="POTRA"/>
    <property type="match status" value="1"/>
</dbReference>
<name>A0AA37XFI2_9MICO</name>
<comment type="caution">
    <text evidence="11">The sequence shown here is derived from an EMBL/GenBank/DDBJ whole genome shotgun (WGS) entry which is preliminary data.</text>
</comment>
<dbReference type="InterPro" id="IPR013685">
    <property type="entry name" value="POTRA_FtsQ_type"/>
</dbReference>
<dbReference type="Proteomes" id="UP001157161">
    <property type="component" value="Unassembled WGS sequence"/>
</dbReference>
<keyword evidence="3" id="KW-0132">Cell division</keyword>
<evidence type="ECO:0000256" key="1">
    <source>
        <dbReference type="ARBA" id="ARBA00004370"/>
    </source>
</evidence>
<keyword evidence="7" id="KW-0131">Cell cycle</keyword>
<feature type="compositionally biased region" description="Basic and acidic residues" evidence="8">
    <location>
        <begin position="36"/>
        <end position="47"/>
    </location>
</feature>
<evidence type="ECO:0000256" key="8">
    <source>
        <dbReference type="SAM" id="MobiDB-lite"/>
    </source>
</evidence>
<keyword evidence="2" id="KW-1003">Cell membrane</keyword>
<comment type="subcellular location">
    <subcellularLocation>
        <location evidence="1">Membrane</location>
    </subcellularLocation>
</comment>
<feature type="region of interest" description="Disordered" evidence="8">
    <location>
        <begin position="1"/>
        <end position="68"/>
    </location>
</feature>
<evidence type="ECO:0000256" key="4">
    <source>
        <dbReference type="ARBA" id="ARBA00022692"/>
    </source>
</evidence>
<reference evidence="11" key="1">
    <citation type="journal article" date="2014" name="Int. J. Syst. Evol. Microbiol.">
        <title>Complete genome sequence of Corynebacterium casei LMG S-19264T (=DSM 44701T), isolated from a smear-ripened cheese.</title>
        <authorList>
            <consortium name="US DOE Joint Genome Institute (JGI-PGF)"/>
            <person name="Walter F."/>
            <person name="Albersmeier A."/>
            <person name="Kalinowski J."/>
            <person name="Ruckert C."/>
        </authorList>
    </citation>
    <scope>NUCLEOTIDE SEQUENCE</scope>
    <source>
        <strain evidence="11">NBRC 112290</strain>
    </source>
</reference>
<dbReference type="InterPro" id="IPR050487">
    <property type="entry name" value="FtsQ_DivIB"/>
</dbReference>
<dbReference type="Gene3D" id="3.10.20.310">
    <property type="entry name" value="membrane protein fhac"/>
    <property type="match status" value="1"/>
</dbReference>
<dbReference type="EMBL" id="BSUM01000001">
    <property type="protein sequence ID" value="GMA31715.1"/>
    <property type="molecule type" value="Genomic_DNA"/>
</dbReference>
<dbReference type="AlphaFoldDB" id="A0AA37XFI2"/>
<dbReference type="Pfam" id="PF08478">
    <property type="entry name" value="POTRA_1"/>
    <property type="match status" value="1"/>
</dbReference>
<evidence type="ECO:0000256" key="3">
    <source>
        <dbReference type="ARBA" id="ARBA00022618"/>
    </source>
</evidence>
<proteinExistence type="predicted"/>
<evidence type="ECO:0000313" key="11">
    <source>
        <dbReference type="EMBL" id="GMA31715.1"/>
    </source>
</evidence>
<keyword evidence="4 9" id="KW-0812">Transmembrane</keyword>
<feature type="compositionally biased region" description="Low complexity" evidence="8">
    <location>
        <begin position="8"/>
        <end position="24"/>
    </location>
</feature>
<dbReference type="PANTHER" id="PTHR37820">
    <property type="entry name" value="CELL DIVISION PROTEIN DIVIB"/>
    <property type="match status" value="1"/>
</dbReference>
<evidence type="ECO:0000256" key="2">
    <source>
        <dbReference type="ARBA" id="ARBA00022475"/>
    </source>
</evidence>
<gene>
    <name evidence="11" type="ORF">GCM10025875_17070</name>
</gene>
<keyword evidence="5 9" id="KW-1133">Transmembrane helix</keyword>
<organism evidence="11 12">
    <name type="scientific">Litorihabitans aurantiacus</name>
    <dbReference type="NCBI Taxonomy" id="1930061"/>
    <lineage>
        <taxon>Bacteria</taxon>
        <taxon>Bacillati</taxon>
        <taxon>Actinomycetota</taxon>
        <taxon>Actinomycetes</taxon>
        <taxon>Micrococcales</taxon>
        <taxon>Beutenbergiaceae</taxon>
        <taxon>Litorihabitans</taxon>
    </lineage>
</organism>
<dbReference type="InterPro" id="IPR034746">
    <property type="entry name" value="POTRA"/>
</dbReference>
<dbReference type="GO" id="GO:0051301">
    <property type="term" value="P:cell division"/>
    <property type="evidence" value="ECO:0007669"/>
    <property type="project" value="UniProtKB-KW"/>
</dbReference>
<dbReference type="InterPro" id="IPR005548">
    <property type="entry name" value="Cell_div_FtsQ/DivIB_C"/>
</dbReference>
<sequence>MRPPAAPRRPATATPRRPSASRGAGATGVRGGTAPARRDASGPDRGQDLIILDDDGPEDEHEGGSDGVERAAQARVLPAPRSLEPAWAARDAARRRATWVRVGVVTAAAAALGGLGWLTLASPVFALEAEEVVVVGGGPYVDPTAVVGAAAQDEGTPLLRLDTAALRDRIEQLPAVAEVEVARDLPRGLTLTVVAREPVALVAQPDGAVQVVGSDGVVITTVPGDAAPAGLPVLAVDTAAPEAGRMVEDVLAVLAVLPPDLLGQVASAGASAPGSIRFELVDGAQVTWGGVARSELKAAVLSTLLQVGARTYDVSEPESPVTS</sequence>
<dbReference type="Pfam" id="PF03799">
    <property type="entry name" value="FtsQ_DivIB_C"/>
    <property type="match status" value="1"/>
</dbReference>
<accession>A0AA37XFI2</accession>
<dbReference type="GO" id="GO:0005886">
    <property type="term" value="C:plasma membrane"/>
    <property type="evidence" value="ECO:0007669"/>
    <property type="project" value="TreeGrafter"/>
</dbReference>
<evidence type="ECO:0000256" key="6">
    <source>
        <dbReference type="ARBA" id="ARBA00023136"/>
    </source>
</evidence>
<evidence type="ECO:0000256" key="7">
    <source>
        <dbReference type="ARBA" id="ARBA00023306"/>
    </source>
</evidence>
<protein>
    <recommendedName>
        <fullName evidence="10">POTRA domain-containing protein</fullName>
    </recommendedName>
</protein>
<feature type="domain" description="POTRA" evidence="10">
    <location>
        <begin position="127"/>
        <end position="198"/>
    </location>
</feature>
<evidence type="ECO:0000256" key="5">
    <source>
        <dbReference type="ARBA" id="ARBA00022989"/>
    </source>
</evidence>
<keyword evidence="12" id="KW-1185">Reference proteome</keyword>
<evidence type="ECO:0000259" key="10">
    <source>
        <dbReference type="PROSITE" id="PS51779"/>
    </source>
</evidence>
<dbReference type="PANTHER" id="PTHR37820:SF1">
    <property type="entry name" value="CELL DIVISION PROTEIN FTSQ"/>
    <property type="match status" value="1"/>
</dbReference>
<dbReference type="RefSeq" id="WP_284250495.1">
    <property type="nucleotide sequence ID" value="NZ_BSUM01000001.1"/>
</dbReference>
<evidence type="ECO:0000313" key="12">
    <source>
        <dbReference type="Proteomes" id="UP001157161"/>
    </source>
</evidence>
<reference evidence="11" key="2">
    <citation type="submission" date="2023-02" db="EMBL/GenBank/DDBJ databases">
        <authorList>
            <person name="Sun Q."/>
            <person name="Mori K."/>
        </authorList>
    </citation>
    <scope>NUCLEOTIDE SEQUENCE</scope>
    <source>
        <strain evidence="11">NBRC 112290</strain>
    </source>
</reference>
<evidence type="ECO:0000256" key="9">
    <source>
        <dbReference type="SAM" id="Phobius"/>
    </source>
</evidence>
<keyword evidence="6 9" id="KW-0472">Membrane</keyword>